<evidence type="ECO:0000313" key="1">
    <source>
        <dbReference type="EMBL" id="AKB44088.1"/>
    </source>
</evidence>
<dbReference type="AlphaFoldDB" id="A0A0E3Q5M4"/>
<protein>
    <submittedName>
        <fullName evidence="1">Nitrogen regulatory protein P-II</fullName>
    </submittedName>
</protein>
<dbReference type="Proteomes" id="UP000033096">
    <property type="component" value="Chromosome"/>
</dbReference>
<sequence length="238" mass="27087">MLRLIMLPATAETGDVTIARAGAEGHNDPGLLPCLLYILHRFTVLDADRSLDDCHVHLRDMPNVGKSEAVDEVGIVVQDFKKTLIVIGHGHEAAGTAAQVYMPELDLVCHWFRLLCSFHLLKQFHNSSRFPSVSRITVYRITVYRIIVSRISVSRISVSRISVSRISVSRISVSRIQCLKWLSVLRIRMTILRLTISRAEMYFFWYGKDLDQDTVLNILDRFGQTQSGHSCNPPRRVR</sequence>
<dbReference type="HOGENOM" id="CLU_1163821_0_0_2"/>
<dbReference type="KEGG" id="mvc:MSVAZ_1819"/>
<evidence type="ECO:0000313" key="2">
    <source>
        <dbReference type="Proteomes" id="UP000033096"/>
    </source>
</evidence>
<reference evidence="1 2" key="1">
    <citation type="submission" date="2014-07" db="EMBL/GenBank/DDBJ databases">
        <title>Methanogenic archaea and the global carbon cycle.</title>
        <authorList>
            <person name="Henriksen J.R."/>
            <person name="Luke J."/>
            <person name="Reinhart S."/>
            <person name="Benedict M.N."/>
            <person name="Youngblut N.D."/>
            <person name="Metcalf M.E."/>
            <person name="Whitaker R.J."/>
            <person name="Metcalf W.W."/>
        </authorList>
    </citation>
    <scope>NUCLEOTIDE SEQUENCE [LARGE SCALE GENOMIC DNA]</scope>
    <source>
        <strain evidence="1 2">Z-761</strain>
    </source>
</reference>
<accession>A0A0E3Q5M4</accession>
<name>A0A0E3Q5M4_9EURY</name>
<dbReference type="EMBL" id="CP009520">
    <property type="protein sequence ID" value="AKB44088.1"/>
    <property type="molecule type" value="Genomic_DNA"/>
</dbReference>
<keyword evidence="2" id="KW-1185">Reference proteome</keyword>
<organism evidence="1 2">
    <name type="scientific">Methanosarcina vacuolata Z-761</name>
    <dbReference type="NCBI Taxonomy" id="1434123"/>
    <lineage>
        <taxon>Archaea</taxon>
        <taxon>Methanobacteriati</taxon>
        <taxon>Methanobacteriota</taxon>
        <taxon>Stenosarchaea group</taxon>
        <taxon>Methanomicrobia</taxon>
        <taxon>Methanosarcinales</taxon>
        <taxon>Methanosarcinaceae</taxon>
        <taxon>Methanosarcina</taxon>
    </lineage>
</organism>
<proteinExistence type="predicted"/>
<gene>
    <name evidence="1" type="ORF">MSVAZ_1819</name>
</gene>